<reference evidence="12" key="1">
    <citation type="submission" date="2020-04" db="EMBL/GenBank/DDBJ databases">
        <authorList>
            <person name="Sombolestani A."/>
        </authorList>
    </citation>
    <scope>NUCLEOTIDE SEQUENCE</scope>
    <source>
        <strain evidence="12">R71697</strain>
    </source>
</reference>
<reference evidence="12" key="2">
    <citation type="submission" date="2020-11" db="EMBL/GenBank/DDBJ databases">
        <title>Description of novel Gluconobacter species.</title>
        <authorList>
            <person name="Cleenwerck I."/>
            <person name="Cnockaert M."/>
            <person name="Borremans W."/>
            <person name="Wieme A.D."/>
            <person name="De Vuyst L."/>
            <person name="Vandamme P."/>
        </authorList>
    </citation>
    <scope>NUCLEOTIDE SEQUENCE</scope>
    <source>
        <strain evidence="12">R71697</strain>
    </source>
</reference>
<evidence type="ECO:0000256" key="5">
    <source>
        <dbReference type="ARBA" id="ARBA00022676"/>
    </source>
</evidence>
<dbReference type="Gene3D" id="3.40.50.2000">
    <property type="entry name" value="Glycogen Phosphorylase B"/>
    <property type="match status" value="2"/>
</dbReference>
<protein>
    <recommendedName>
        <fullName evidence="8">Glycogen synthase</fullName>
        <ecNumber evidence="8">2.4.1.21</ecNumber>
    </recommendedName>
    <alternativeName>
        <fullName evidence="8">Starch [bacterial glycogen] synthase</fullName>
    </alternativeName>
</protein>
<dbReference type="InterPro" id="IPR011835">
    <property type="entry name" value="GS/SS"/>
</dbReference>
<comment type="catalytic activity">
    <reaction evidence="1 8">
        <text>[(1-&gt;4)-alpha-D-glucosyl](n) + ADP-alpha-D-glucose = [(1-&gt;4)-alpha-D-glucosyl](n+1) + ADP + H(+)</text>
        <dbReference type="Rhea" id="RHEA:18189"/>
        <dbReference type="Rhea" id="RHEA-COMP:9584"/>
        <dbReference type="Rhea" id="RHEA-COMP:9587"/>
        <dbReference type="ChEBI" id="CHEBI:15378"/>
        <dbReference type="ChEBI" id="CHEBI:15444"/>
        <dbReference type="ChEBI" id="CHEBI:57498"/>
        <dbReference type="ChEBI" id="CHEBI:456216"/>
        <dbReference type="EC" id="2.4.1.21"/>
    </reaction>
</comment>
<evidence type="ECO:0000256" key="9">
    <source>
        <dbReference type="SAM" id="MobiDB-lite"/>
    </source>
</evidence>
<evidence type="ECO:0000313" key="12">
    <source>
        <dbReference type="EMBL" id="MBF0869288.1"/>
    </source>
</evidence>
<dbReference type="SUPFAM" id="SSF53756">
    <property type="entry name" value="UDP-Glycosyltransferase/glycogen phosphorylase"/>
    <property type="match status" value="1"/>
</dbReference>
<dbReference type="EMBL" id="JABCQN010000001">
    <property type="protein sequence ID" value="MBF0869288.1"/>
    <property type="molecule type" value="Genomic_DNA"/>
</dbReference>
<evidence type="ECO:0000256" key="6">
    <source>
        <dbReference type="ARBA" id="ARBA00022679"/>
    </source>
</evidence>
<organism evidence="12 13">
    <name type="scientific">Gluconobacter japonicus</name>
    <dbReference type="NCBI Taxonomy" id="376620"/>
    <lineage>
        <taxon>Bacteria</taxon>
        <taxon>Pseudomonadati</taxon>
        <taxon>Pseudomonadota</taxon>
        <taxon>Alphaproteobacteria</taxon>
        <taxon>Acetobacterales</taxon>
        <taxon>Acetobacteraceae</taxon>
        <taxon>Gluconobacter</taxon>
    </lineage>
</organism>
<dbReference type="CDD" id="cd03791">
    <property type="entry name" value="GT5_Glycogen_synthase_DULL1-like"/>
    <property type="match status" value="1"/>
</dbReference>
<dbReference type="GeneID" id="81473102"/>
<evidence type="ECO:0000256" key="4">
    <source>
        <dbReference type="ARBA" id="ARBA00010281"/>
    </source>
</evidence>
<evidence type="ECO:0000256" key="1">
    <source>
        <dbReference type="ARBA" id="ARBA00001478"/>
    </source>
</evidence>
<dbReference type="GO" id="GO:0005978">
    <property type="term" value="P:glycogen biosynthetic process"/>
    <property type="evidence" value="ECO:0007669"/>
    <property type="project" value="UniProtKB-UniRule"/>
</dbReference>
<keyword evidence="7 8" id="KW-0320">Glycogen biosynthesis</keyword>
<evidence type="ECO:0000313" key="13">
    <source>
        <dbReference type="Proteomes" id="UP000661006"/>
    </source>
</evidence>
<dbReference type="GO" id="GO:0009011">
    <property type="term" value="F:alpha-1,4-glucan glucosyltransferase (ADP-glucose donor) activity"/>
    <property type="evidence" value="ECO:0007669"/>
    <property type="project" value="UniProtKB-UniRule"/>
</dbReference>
<dbReference type="NCBIfam" id="NF001899">
    <property type="entry name" value="PRK00654.1-2"/>
    <property type="match status" value="1"/>
</dbReference>
<dbReference type="AlphaFoldDB" id="A0A9Q2FG89"/>
<dbReference type="PANTHER" id="PTHR45825:SF11">
    <property type="entry name" value="ALPHA AMYLASE DOMAIN-CONTAINING PROTEIN"/>
    <property type="match status" value="1"/>
</dbReference>
<dbReference type="GO" id="GO:0005829">
    <property type="term" value="C:cytosol"/>
    <property type="evidence" value="ECO:0007669"/>
    <property type="project" value="TreeGrafter"/>
</dbReference>
<feature type="compositionally biased region" description="Polar residues" evidence="9">
    <location>
        <begin position="527"/>
        <end position="536"/>
    </location>
</feature>
<evidence type="ECO:0000256" key="3">
    <source>
        <dbReference type="ARBA" id="ARBA00004964"/>
    </source>
</evidence>
<dbReference type="Pfam" id="PF00534">
    <property type="entry name" value="Glycos_transf_1"/>
    <property type="match status" value="1"/>
</dbReference>
<dbReference type="Pfam" id="PF08323">
    <property type="entry name" value="Glyco_transf_5"/>
    <property type="match status" value="1"/>
</dbReference>
<comment type="pathway">
    <text evidence="3 8">Glycan biosynthesis; glycogen biosynthesis.</text>
</comment>
<evidence type="ECO:0000256" key="2">
    <source>
        <dbReference type="ARBA" id="ARBA00002764"/>
    </source>
</evidence>
<evidence type="ECO:0000256" key="8">
    <source>
        <dbReference type="HAMAP-Rule" id="MF_00484"/>
    </source>
</evidence>
<feature type="domain" description="Starch synthase catalytic" evidence="11">
    <location>
        <begin position="16"/>
        <end position="247"/>
    </location>
</feature>
<accession>A0A9Q2FG89</accession>
<feature type="domain" description="Glycosyl transferase family 1" evidence="10">
    <location>
        <begin position="301"/>
        <end position="450"/>
    </location>
</feature>
<dbReference type="GO" id="GO:0004373">
    <property type="term" value="F:alpha-1,4-glucan glucosyltransferase (UDP-glucose donor) activity"/>
    <property type="evidence" value="ECO:0007669"/>
    <property type="project" value="InterPro"/>
</dbReference>
<comment type="function">
    <text evidence="2 8">Synthesizes alpha-1,4-glucan chains using ADP-glucose.</text>
</comment>
<dbReference type="RefSeq" id="WP_061930303.1">
    <property type="nucleotide sequence ID" value="NZ_JABCQN010000001.1"/>
</dbReference>
<dbReference type="EC" id="2.4.1.21" evidence="8"/>
<evidence type="ECO:0000256" key="7">
    <source>
        <dbReference type="ARBA" id="ARBA00023056"/>
    </source>
</evidence>
<keyword evidence="6 8" id="KW-0808">Transferase</keyword>
<dbReference type="PANTHER" id="PTHR45825">
    <property type="entry name" value="GRANULE-BOUND STARCH SYNTHASE 1, CHLOROPLASTIC/AMYLOPLASTIC"/>
    <property type="match status" value="1"/>
</dbReference>
<dbReference type="Proteomes" id="UP000661006">
    <property type="component" value="Unassembled WGS sequence"/>
</dbReference>
<gene>
    <name evidence="8 12" type="primary">glgA</name>
    <name evidence="12" type="ORF">HKD32_00235</name>
</gene>
<proteinExistence type="inferred from homology"/>
<keyword evidence="5 8" id="KW-0328">Glycosyltransferase</keyword>
<comment type="caution">
    <text evidence="12">The sequence shown here is derived from an EMBL/GenBank/DDBJ whole genome shotgun (WGS) entry which is preliminary data.</text>
</comment>
<sequence>MLQNTPTSTKRELQLLSVAAEMYPFIKTGGLGDVVGSLPDALEKQGVSTRTLLPGYPAVLRALSNREEIIRIDNVLGHTVTVLCGRTEGNTVYALDIPALYDRPGNPYLEPSGQPWSDNGIRYAVLSRVGALIAAGLLPDWKPDVVLTHDWHAGLVAPYLHYMEGTTPPVAHVIHNLAFQGLYPYDMLQTFGIPDDAFTPDKLEYYGQISFMKGALQLSDRLISVSPTYVEEIQTPEEGMGLDGVLRARSNVLTGILNGVDLREWNPMTDPSVFFPYAVGDIIARRANKRVFQAEFGLPQKADALLLGMVSRLTTQKGADLLARLAPRLFQENIQLAVVGTGDEAIMQEFATLRSRYPDNFVCHLRYSEVLGHRLHSAVDASLIPSRFEPCGLTQFHALRYGSIPIAARVGGLSDTIIDANSAAVSEGVANGILFSPTTEDMLYLAIRRAQTLFRQKAVWARMQRNGALHDVSWNGKAAQYAQVLHEMSGYETKTTDTGTDIAPRRADPASARPRLSRQVARMPRTSGGTTISSLIPFSPRTGTGP</sequence>
<evidence type="ECO:0000259" key="11">
    <source>
        <dbReference type="Pfam" id="PF08323"/>
    </source>
</evidence>
<dbReference type="NCBIfam" id="TIGR02095">
    <property type="entry name" value="glgA"/>
    <property type="match status" value="1"/>
</dbReference>
<name>A0A9Q2FG89_GLUJA</name>
<dbReference type="HAMAP" id="MF_00484">
    <property type="entry name" value="Glycogen_synth"/>
    <property type="match status" value="1"/>
</dbReference>
<dbReference type="InterPro" id="IPR013534">
    <property type="entry name" value="Starch_synth_cat_dom"/>
</dbReference>
<evidence type="ECO:0000259" key="10">
    <source>
        <dbReference type="Pfam" id="PF00534"/>
    </source>
</evidence>
<comment type="similarity">
    <text evidence="4 8">Belongs to the glycosyltransferase 1 family. Bacterial/plant glycogen synthase subfamily.</text>
</comment>
<feature type="region of interest" description="Disordered" evidence="9">
    <location>
        <begin position="493"/>
        <end position="546"/>
    </location>
</feature>
<feature type="binding site" evidence="8">
    <location>
        <position position="27"/>
    </location>
    <ligand>
        <name>ADP-alpha-D-glucose</name>
        <dbReference type="ChEBI" id="CHEBI:57498"/>
    </ligand>
</feature>
<dbReference type="InterPro" id="IPR001296">
    <property type="entry name" value="Glyco_trans_1"/>
</dbReference>